<proteinExistence type="predicted"/>
<organism evidence="2 3">
    <name type="scientific">Streptomonospora mangrovi</name>
    <dbReference type="NCBI Taxonomy" id="2883123"/>
    <lineage>
        <taxon>Bacteria</taxon>
        <taxon>Bacillati</taxon>
        <taxon>Actinomycetota</taxon>
        <taxon>Actinomycetes</taxon>
        <taxon>Streptosporangiales</taxon>
        <taxon>Nocardiopsidaceae</taxon>
        <taxon>Streptomonospora</taxon>
    </lineage>
</organism>
<protein>
    <submittedName>
        <fullName evidence="2">Uncharacterized protein</fullName>
    </submittedName>
</protein>
<sequence>MASTTAESTGRPRAVEAAFLLLLAVIALDAVTWVLDMFVIAPTGLADMRAASGDVGAFRQAAVSGAFTLLVIGLGVLLAVMVRQGRGWARLLLVGAAALVALLDLATVAMDGPEVFAGASAYELLRDTVPALLGLAALVCLFLPASNAFFARRRRAA</sequence>
<keyword evidence="1" id="KW-0472">Membrane</keyword>
<dbReference type="AlphaFoldDB" id="A0A9X3SH87"/>
<comment type="caution">
    <text evidence="2">The sequence shown here is derived from an EMBL/GenBank/DDBJ whole genome shotgun (WGS) entry which is preliminary data.</text>
</comment>
<feature type="transmembrane region" description="Helical" evidence="1">
    <location>
        <begin position="61"/>
        <end position="82"/>
    </location>
</feature>
<name>A0A9X3SH87_9ACTN</name>
<keyword evidence="1" id="KW-0812">Transmembrane</keyword>
<feature type="transmembrane region" description="Helical" evidence="1">
    <location>
        <begin position="18"/>
        <end position="41"/>
    </location>
</feature>
<feature type="transmembrane region" description="Helical" evidence="1">
    <location>
        <begin position="89"/>
        <end position="109"/>
    </location>
</feature>
<reference evidence="2" key="1">
    <citation type="submission" date="2021-10" db="EMBL/GenBank/DDBJ databases">
        <title>Streptomonospora sp. nov., isolated from mangrove soil.</title>
        <authorList>
            <person name="Chen X."/>
            <person name="Ge X."/>
            <person name="Liu W."/>
        </authorList>
    </citation>
    <scope>NUCLEOTIDE SEQUENCE</scope>
    <source>
        <strain evidence="2">S1-112</strain>
    </source>
</reference>
<feature type="transmembrane region" description="Helical" evidence="1">
    <location>
        <begin position="129"/>
        <end position="150"/>
    </location>
</feature>
<keyword evidence="3" id="KW-1185">Reference proteome</keyword>
<evidence type="ECO:0000313" key="2">
    <source>
        <dbReference type="EMBL" id="MDA0566835.1"/>
    </source>
</evidence>
<gene>
    <name evidence="2" type="ORF">LG943_21325</name>
</gene>
<evidence type="ECO:0000313" key="3">
    <source>
        <dbReference type="Proteomes" id="UP001140076"/>
    </source>
</evidence>
<evidence type="ECO:0000256" key="1">
    <source>
        <dbReference type="SAM" id="Phobius"/>
    </source>
</evidence>
<keyword evidence="1" id="KW-1133">Transmembrane helix</keyword>
<dbReference type="RefSeq" id="WP_270074088.1">
    <property type="nucleotide sequence ID" value="NZ_JAJAQC010000042.1"/>
</dbReference>
<accession>A0A9X3SH87</accession>
<dbReference type="EMBL" id="JAJAQC010000042">
    <property type="protein sequence ID" value="MDA0566835.1"/>
    <property type="molecule type" value="Genomic_DNA"/>
</dbReference>
<dbReference type="Proteomes" id="UP001140076">
    <property type="component" value="Unassembled WGS sequence"/>
</dbReference>